<evidence type="ECO:0000256" key="1">
    <source>
        <dbReference type="SAM" id="Phobius"/>
    </source>
</evidence>
<accession>A0A368DQ99</accession>
<reference evidence="2 3" key="1">
    <citation type="journal article" date="2018" name="Microbiome">
        <title>Fine metagenomic profile of the Mediterranean stratified and mixed water columns revealed by assembly and recruitment.</title>
        <authorList>
            <person name="Haro-Moreno J.M."/>
            <person name="Lopez-Perez M."/>
            <person name="De La Torre J.R."/>
            <person name="Picazo A."/>
            <person name="Camacho A."/>
            <person name="Rodriguez-Valera F."/>
        </authorList>
    </citation>
    <scope>NUCLEOTIDE SEQUENCE [LARGE SCALE GENOMIC DNA]</scope>
    <source>
        <strain evidence="2">MED-G57</strain>
    </source>
</reference>
<sequence>MTRLIYLTVFILSIIASLTLYIISYDSKNISKQIIGIEKLIKSEETSLKTLKAELSLLSQPGRIQSLSQNFDLVLEPIKVSQIGKIEDIPIKPANIVMDELVQRSLIGYSEIKNQN</sequence>
<keyword evidence="1" id="KW-0812">Transmembrane</keyword>
<evidence type="ECO:0008006" key="4">
    <source>
        <dbReference type="Google" id="ProtNLM"/>
    </source>
</evidence>
<dbReference type="Proteomes" id="UP000253570">
    <property type="component" value="Unassembled WGS sequence"/>
</dbReference>
<feature type="transmembrane region" description="Helical" evidence="1">
    <location>
        <begin position="6"/>
        <end position="23"/>
    </location>
</feature>
<dbReference type="AlphaFoldDB" id="A0A368DQ99"/>
<evidence type="ECO:0000313" key="2">
    <source>
        <dbReference type="EMBL" id="RCL73381.1"/>
    </source>
</evidence>
<name>A0A368DQ99_9PROT</name>
<evidence type="ECO:0000313" key="3">
    <source>
        <dbReference type="Proteomes" id="UP000253570"/>
    </source>
</evidence>
<proteinExistence type="predicted"/>
<keyword evidence="1" id="KW-1133">Transmembrane helix</keyword>
<protein>
    <recommendedName>
        <fullName evidence="4">Cell division protein FtsL</fullName>
    </recommendedName>
</protein>
<keyword evidence="1" id="KW-0472">Membrane</keyword>
<gene>
    <name evidence="2" type="ORF">DBW71_03780</name>
</gene>
<organism evidence="2 3">
    <name type="scientific">PS1 clade bacterium</name>
    <dbReference type="NCBI Taxonomy" id="2175152"/>
    <lineage>
        <taxon>Bacteria</taxon>
        <taxon>Pseudomonadati</taxon>
        <taxon>Pseudomonadota</taxon>
        <taxon>Alphaproteobacteria</taxon>
        <taxon>PS1 clade</taxon>
    </lineage>
</organism>
<dbReference type="EMBL" id="QOQD01000007">
    <property type="protein sequence ID" value="RCL73381.1"/>
    <property type="molecule type" value="Genomic_DNA"/>
</dbReference>
<comment type="caution">
    <text evidence="2">The sequence shown here is derived from an EMBL/GenBank/DDBJ whole genome shotgun (WGS) entry which is preliminary data.</text>
</comment>